<gene>
    <name evidence="2" type="ORF">N6H18_16265</name>
</gene>
<protein>
    <recommendedName>
        <fullName evidence="4">Outer membrane protein beta-barrel domain-containing protein</fullName>
    </recommendedName>
</protein>
<feature type="signal peptide" evidence="1">
    <location>
        <begin position="1"/>
        <end position="19"/>
    </location>
</feature>
<proteinExistence type="predicted"/>
<evidence type="ECO:0008006" key="4">
    <source>
        <dbReference type="Google" id="ProtNLM"/>
    </source>
</evidence>
<name>A0ABY6CN12_9BACT</name>
<keyword evidence="3" id="KW-1185">Reference proteome</keyword>
<evidence type="ECO:0000313" key="3">
    <source>
        <dbReference type="Proteomes" id="UP001065174"/>
    </source>
</evidence>
<evidence type="ECO:0000256" key="1">
    <source>
        <dbReference type="SAM" id="SignalP"/>
    </source>
</evidence>
<evidence type="ECO:0000313" key="2">
    <source>
        <dbReference type="EMBL" id="UXP31901.1"/>
    </source>
</evidence>
<dbReference type="EMBL" id="CP106679">
    <property type="protein sequence ID" value="UXP31901.1"/>
    <property type="molecule type" value="Genomic_DNA"/>
</dbReference>
<reference evidence="2" key="1">
    <citation type="submission" date="2022-09" db="EMBL/GenBank/DDBJ databases">
        <title>Comparative genomics and taxonomic characterization of three novel marine species of genus Reichenbachiella exhibiting antioxidant and polysaccharide degradation activities.</title>
        <authorList>
            <person name="Muhammad N."/>
            <person name="Lee Y.-J."/>
            <person name="Ko J."/>
            <person name="Kim S.-G."/>
        </authorList>
    </citation>
    <scope>NUCLEOTIDE SEQUENCE</scope>
    <source>
        <strain evidence="2">BKB1-1</strain>
    </source>
</reference>
<organism evidence="2 3">
    <name type="scientific">Reichenbachiella agarivorans</name>
    <dbReference type="NCBI Taxonomy" id="2979464"/>
    <lineage>
        <taxon>Bacteria</taxon>
        <taxon>Pseudomonadati</taxon>
        <taxon>Bacteroidota</taxon>
        <taxon>Cytophagia</taxon>
        <taxon>Cytophagales</taxon>
        <taxon>Reichenbachiellaceae</taxon>
        <taxon>Reichenbachiella</taxon>
    </lineage>
</organism>
<feature type="chain" id="PRO_5046919255" description="Outer membrane protein beta-barrel domain-containing protein" evidence="1">
    <location>
        <begin position="20"/>
        <end position="200"/>
    </location>
</feature>
<dbReference type="Proteomes" id="UP001065174">
    <property type="component" value="Chromosome"/>
</dbReference>
<keyword evidence="1" id="KW-0732">Signal</keyword>
<sequence length="200" mass="22258">MKNLFLLTILGLLALKSQAQVDAQLNIVNFMLFEASGSVEKAINNRVSIGGFAGYYYGLPEDNSDILPVFNGNGGENKYFYVGPEIKFYVLPKDKIDRFYIGAYARYLGGKATSPDTEEYINGNYVPIEVSSTYNKVAFGFSIGSKWVLPSNIMFGVHGGLDRNIVSIYENNDYLDHTLGGDDNENFGYRIGISLGYRFN</sequence>
<dbReference type="RefSeq" id="WP_262309340.1">
    <property type="nucleotide sequence ID" value="NZ_CP106679.1"/>
</dbReference>
<accession>A0ABY6CN12</accession>